<dbReference type="InterPro" id="IPR053976">
    <property type="entry name" value="PFF1_TM"/>
</dbReference>
<evidence type="ECO:0000256" key="15">
    <source>
        <dbReference type="RuleBase" id="RU361240"/>
    </source>
</evidence>
<evidence type="ECO:0000256" key="2">
    <source>
        <dbReference type="ARBA" id="ARBA00003273"/>
    </source>
</evidence>
<keyword evidence="13 17" id="KW-0472">Membrane</keyword>
<keyword evidence="14" id="KW-0325">Glycoprotein</keyword>
<gene>
    <name evidence="21" type="ORF">B0T16DRAFT_454438</name>
</gene>
<evidence type="ECO:0000256" key="9">
    <source>
        <dbReference type="ARBA" id="ARBA00022801"/>
    </source>
</evidence>
<dbReference type="InterPro" id="IPR048024">
    <property type="entry name" value="Fxna-like_M28_dom"/>
</dbReference>
<feature type="domain" description="Vacuolar membrane protease transmembrane" evidence="20">
    <location>
        <begin position="457"/>
        <end position="775"/>
    </location>
</feature>
<organism evidence="21 22">
    <name type="scientific">Cercophora newfieldiana</name>
    <dbReference type="NCBI Taxonomy" id="92897"/>
    <lineage>
        <taxon>Eukaryota</taxon>
        <taxon>Fungi</taxon>
        <taxon>Dikarya</taxon>
        <taxon>Ascomycota</taxon>
        <taxon>Pezizomycotina</taxon>
        <taxon>Sordariomycetes</taxon>
        <taxon>Sordariomycetidae</taxon>
        <taxon>Sordariales</taxon>
        <taxon>Lasiosphaeriaceae</taxon>
        <taxon>Cercophora</taxon>
    </lineage>
</organism>
<evidence type="ECO:0000259" key="19">
    <source>
        <dbReference type="Pfam" id="PF22250"/>
    </source>
</evidence>
<evidence type="ECO:0000313" key="21">
    <source>
        <dbReference type="EMBL" id="KAK0652028.1"/>
    </source>
</evidence>
<feature type="transmembrane region" description="Helical" evidence="17">
    <location>
        <begin position="523"/>
        <end position="541"/>
    </location>
</feature>
<dbReference type="AlphaFoldDB" id="A0AA40CWS6"/>
<keyword evidence="7 17" id="KW-0812">Transmembrane</keyword>
<keyword evidence="5" id="KW-0926">Vacuole</keyword>
<evidence type="ECO:0000256" key="3">
    <source>
        <dbReference type="ARBA" id="ARBA00004128"/>
    </source>
</evidence>
<comment type="similarity">
    <text evidence="4 15">Belongs to the peptidase M28 family.</text>
</comment>
<dbReference type="Gene3D" id="3.40.630.10">
    <property type="entry name" value="Zn peptidases"/>
    <property type="match status" value="1"/>
</dbReference>
<sequence>MLNPISFRPGPVTFWTTLVYLALLIAIVVINESTPPAPGQSPYDSVNLTQAWLDLTTITKAYHPYNSHYNDEVRNFLLTRVASILDENGVSWNTDDGAEPGDSNSAVTVFDDMTSNCTVLMGQGIGGARTGHETPVGQAAYFEGTNIIVYVRGKQDDKGSFWHADSVHETRRNEKGLTLVNAHYDSVSTGYGATDDGMGVVACLQVIQHFTHPGNQPERGIVVMLNNGEEDYLYGARALGQSPILPFIHTFVNLEGAGAGGRALLFRTTDKEVTAAYAKTSDPFGTVIGSDAFGLGFIRSGTDYSVLYDIYGQRGLDLAFFKPRARYHTNQDDASHTARGSVWHMLSAAIHTATTLSNDMGDTFVGPRPDGARSKVSNGTPSDGVWFDLFGKGFVLFGLRGMFAWSLTVLIATPLILIVLTYTLRKLDKYYFFTSSVRTYDQPDYEPVFVGGWKGFFRFPFALAAAGAVTMGAALLLKKVNPFIIYSSQYSVWAMMMSLFYFSFWSIMRGANFARPSALHRGYVNIWLFVLGWATLVAVTVSEDRLRLGAGYIFVFLQSAIFLSTFMALLELFALPKKTTWGQQVREDHEARDLFHTITHSSDGPSQLPAIPRHESLKAPTARDSTGSPSSTGPPPGAYQEEDGGEEDEPTERTPLVGGNATSDNIRTTFATTYRRSISALVNTARKYEEDGEPYEYEQAWSGHLPSWAWFFQFLLIGPFTIILAAQTGLMLTDATHQTGSDGSSLLLPYLLVCFFTFLILLPLTPFIHRVTHHIPLLLLIVFAATIIYNLVAFPFSANNRYKAFFIQRINLDTAENKVCYSGIEDYIRPIIAEMPSASGREVTCGKGLRPDLVSCCYDGSEVAPNLGKELPDGIPPETSYADLLSINVTRGEGNSARIEILADNTKACFLEFKTPVSHFEVEDGTGWDERFGQWPEGGVDKIKLWHRNWDEAWVVNVEWKDTEALPSLSGPEEHSTSGGDLKARDSGLDGTVMCAWSDANVLGTIPALDEALKFSPPWVAITKTAEGLVEGRKAFKV</sequence>
<dbReference type="CDD" id="cd03875">
    <property type="entry name" value="M28_Fxna_like"/>
    <property type="match status" value="1"/>
</dbReference>
<dbReference type="PANTHER" id="PTHR12147">
    <property type="entry name" value="METALLOPEPTIDASE M28 FAMILY MEMBER"/>
    <property type="match status" value="1"/>
</dbReference>
<evidence type="ECO:0000256" key="8">
    <source>
        <dbReference type="ARBA" id="ARBA00022723"/>
    </source>
</evidence>
<evidence type="ECO:0000256" key="10">
    <source>
        <dbReference type="ARBA" id="ARBA00022833"/>
    </source>
</evidence>
<evidence type="ECO:0000313" key="22">
    <source>
        <dbReference type="Proteomes" id="UP001174936"/>
    </source>
</evidence>
<comment type="subcellular location">
    <subcellularLocation>
        <location evidence="3">Vacuole membrane</location>
        <topology evidence="3">Multi-pass membrane protein</topology>
    </subcellularLocation>
</comment>
<dbReference type="SUPFAM" id="SSF53187">
    <property type="entry name" value="Zn-dependent exopeptidases"/>
    <property type="match status" value="1"/>
</dbReference>
<feature type="transmembrane region" description="Helical" evidence="17">
    <location>
        <begin position="402"/>
        <end position="424"/>
    </location>
</feature>
<dbReference type="PANTHER" id="PTHR12147:SF58">
    <property type="entry name" value="VACUOLAR MEMBRANE PROTEASE"/>
    <property type="match status" value="1"/>
</dbReference>
<dbReference type="GO" id="GO:0046872">
    <property type="term" value="F:metal ion binding"/>
    <property type="evidence" value="ECO:0007669"/>
    <property type="project" value="UniProtKB-KW"/>
</dbReference>
<dbReference type="Pfam" id="PF22251">
    <property type="entry name" value="PFF1_TM"/>
    <property type="match status" value="1"/>
</dbReference>
<evidence type="ECO:0000259" key="20">
    <source>
        <dbReference type="Pfam" id="PF22251"/>
    </source>
</evidence>
<feature type="transmembrane region" description="Helical" evidence="17">
    <location>
        <begin position="459"/>
        <end position="477"/>
    </location>
</feature>
<dbReference type="GO" id="GO:0006508">
    <property type="term" value="P:proteolysis"/>
    <property type="evidence" value="ECO:0007669"/>
    <property type="project" value="UniProtKB-KW"/>
</dbReference>
<comment type="caution">
    <text evidence="21">The sequence shown here is derived from an EMBL/GenBank/DDBJ whole genome shotgun (WGS) entry which is preliminary data.</text>
</comment>
<feature type="region of interest" description="Disordered" evidence="16">
    <location>
        <begin position="617"/>
        <end position="662"/>
    </location>
</feature>
<evidence type="ECO:0000256" key="12">
    <source>
        <dbReference type="ARBA" id="ARBA00023049"/>
    </source>
</evidence>
<dbReference type="EMBL" id="JAULSV010000002">
    <property type="protein sequence ID" value="KAK0652028.1"/>
    <property type="molecule type" value="Genomic_DNA"/>
</dbReference>
<evidence type="ECO:0000256" key="6">
    <source>
        <dbReference type="ARBA" id="ARBA00022670"/>
    </source>
</evidence>
<evidence type="ECO:0000256" key="4">
    <source>
        <dbReference type="ARBA" id="ARBA00010918"/>
    </source>
</evidence>
<dbReference type="Pfam" id="PF22250">
    <property type="entry name" value="PFF1_C"/>
    <property type="match status" value="1"/>
</dbReference>
<protein>
    <recommendedName>
        <fullName evidence="15">Peptide hydrolase</fullName>
        <ecNumber evidence="15">3.4.-.-</ecNumber>
    </recommendedName>
</protein>
<keyword evidence="12" id="KW-0482">Metalloprotease</keyword>
<feature type="transmembrane region" description="Helical" evidence="17">
    <location>
        <begin position="777"/>
        <end position="798"/>
    </location>
</feature>
<accession>A0AA40CWS6</accession>
<evidence type="ECO:0000259" key="18">
    <source>
        <dbReference type="Pfam" id="PF04389"/>
    </source>
</evidence>
<dbReference type="InterPro" id="IPR007484">
    <property type="entry name" value="Peptidase_M28"/>
</dbReference>
<feature type="domain" description="Vacuolar membrane protease C-terminal" evidence="19">
    <location>
        <begin position="803"/>
        <end position="1031"/>
    </location>
</feature>
<evidence type="ECO:0000256" key="13">
    <source>
        <dbReference type="ARBA" id="ARBA00023136"/>
    </source>
</evidence>
<proteinExistence type="inferred from homology"/>
<evidence type="ECO:0000256" key="5">
    <source>
        <dbReference type="ARBA" id="ARBA00022554"/>
    </source>
</evidence>
<feature type="transmembrane region" description="Helical" evidence="17">
    <location>
        <begin position="12"/>
        <end position="30"/>
    </location>
</feature>
<evidence type="ECO:0000256" key="7">
    <source>
        <dbReference type="ARBA" id="ARBA00022692"/>
    </source>
</evidence>
<feature type="transmembrane region" description="Helical" evidence="17">
    <location>
        <begin position="746"/>
        <end position="765"/>
    </location>
</feature>
<comment type="cofactor">
    <cofactor evidence="1">
        <name>Zn(2+)</name>
        <dbReference type="ChEBI" id="CHEBI:29105"/>
    </cofactor>
</comment>
<feature type="compositionally biased region" description="Acidic residues" evidence="16">
    <location>
        <begin position="640"/>
        <end position="650"/>
    </location>
</feature>
<keyword evidence="10 15" id="KW-0862">Zinc</keyword>
<comment type="function">
    <text evidence="2">May be involved in vacuolar sorting and osmoregulation.</text>
</comment>
<keyword evidence="22" id="KW-1185">Reference proteome</keyword>
<evidence type="ECO:0000256" key="16">
    <source>
        <dbReference type="SAM" id="MobiDB-lite"/>
    </source>
</evidence>
<dbReference type="GO" id="GO:0008235">
    <property type="term" value="F:metalloexopeptidase activity"/>
    <property type="evidence" value="ECO:0007669"/>
    <property type="project" value="InterPro"/>
</dbReference>
<evidence type="ECO:0000256" key="14">
    <source>
        <dbReference type="ARBA" id="ARBA00023180"/>
    </source>
</evidence>
<dbReference type="Pfam" id="PF04389">
    <property type="entry name" value="Peptidase_M28"/>
    <property type="match status" value="1"/>
</dbReference>
<dbReference type="InterPro" id="IPR053975">
    <property type="entry name" value="PFF1_C"/>
</dbReference>
<dbReference type="GO" id="GO:0005774">
    <property type="term" value="C:vacuolar membrane"/>
    <property type="evidence" value="ECO:0007669"/>
    <property type="project" value="UniProtKB-SubCell"/>
</dbReference>
<reference evidence="21" key="1">
    <citation type="submission" date="2023-06" db="EMBL/GenBank/DDBJ databases">
        <title>Genome-scale phylogeny and comparative genomics of the fungal order Sordariales.</title>
        <authorList>
            <consortium name="Lawrence Berkeley National Laboratory"/>
            <person name="Hensen N."/>
            <person name="Bonometti L."/>
            <person name="Westerberg I."/>
            <person name="Brannstrom I.O."/>
            <person name="Guillou S."/>
            <person name="Cros-Aarteil S."/>
            <person name="Calhoun S."/>
            <person name="Haridas S."/>
            <person name="Kuo A."/>
            <person name="Mondo S."/>
            <person name="Pangilinan J."/>
            <person name="Riley R."/>
            <person name="Labutti K."/>
            <person name="Andreopoulos B."/>
            <person name="Lipzen A."/>
            <person name="Chen C."/>
            <person name="Yanf M."/>
            <person name="Daum C."/>
            <person name="Ng V."/>
            <person name="Clum A."/>
            <person name="Steindorff A."/>
            <person name="Ohm R."/>
            <person name="Martin F."/>
            <person name="Silar P."/>
            <person name="Natvig D."/>
            <person name="Lalanne C."/>
            <person name="Gautier V."/>
            <person name="Ament-Velasquez S.L."/>
            <person name="Kruys A."/>
            <person name="Hutchinson M.I."/>
            <person name="Powell A.J."/>
            <person name="Barry K."/>
            <person name="Miller A.N."/>
            <person name="Grigoriev I.V."/>
            <person name="Debuchy R."/>
            <person name="Gladieux P."/>
            <person name="Thoren M.H."/>
            <person name="Johannesson H."/>
        </authorList>
    </citation>
    <scope>NUCLEOTIDE SEQUENCE</scope>
    <source>
        <strain evidence="21">SMH2532-1</strain>
    </source>
</reference>
<evidence type="ECO:0000256" key="11">
    <source>
        <dbReference type="ARBA" id="ARBA00022989"/>
    </source>
</evidence>
<dbReference type="FunFam" id="3.40.630.10:FF:000057">
    <property type="entry name" value="Vacuolar membrane protease"/>
    <property type="match status" value="1"/>
</dbReference>
<keyword evidence="11 17" id="KW-1133">Transmembrane helix</keyword>
<keyword evidence="8 15" id="KW-0479">Metal-binding</keyword>
<keyword evidence="9 15" id="KW-0378">Hydrolase</keyword>
<evidence type="ECO:0000256" key="17">
    <source>
        <dbReference type="SAM" id="Phobius"/>
    </source>
</evidence>
<name>A0AA40CWS6_9PEZI</name>
<evidence type="ECO:0000256" key="1">
    <source>
        <dbReference type="ARBA" id="ARBA00001947"/>
    </source>
</evidence>
<feature type="transmembrane region" description="Helical" evidence="17">
    <location>
        <begin position="553"/>
        <end position="575"/>
    </location>
</feature>
<feature type="transmembrane region" description="Helical" evidence="17">
    <location>
        <begin position="708"/>
        <end position="726"/>
    </location>
</feature>
<dbReference type="InterPro" id="IPR045175">
    <property type="entry name" value="M28_fam"/>
</dbReference>
<dbReference type="EC" id="3.4.-.-" evidence="15"/>
<dbReference type="Proteomes" id="UP001174936">
    <property type="component" value="Unassembled WGS sequence"/>
</dbReference>
<feature type="domain" description="Peptidase M28" evidence="18">
    <location>
        <begin position="173"/>
        <end position="351"/>
    </location>
</feature>
<keyword evidence="6 15" id="KW-0645">Protease</keyword>